<feature type="compositionally biased region" description="Polar residues" evidence="1">
    <location>
        <begin position="303"/>
        <end position="313"/>
    </location>
</feature>
<feature type="domain" description="DUF4614" evidence="2">
    <location>
        <begin position="507"/>
        <end position="664"/>
    </location>
</feature>
<feature type="compositionally biased region" description="Basic and acidic residues" evidence="1">
    <location>
        <begin position="60"/>
        <end position="71"/>
    </location>
</feature>
<proteinExistence type="predicted"/>
<reference evidence="3" key="1">
    <citation type="submission" date="2021-04" db="EMBL/GenBank/DDBJ databases">
        <authorList>
            <consortium name="Molecular Ecology Group"/>
        </authorList>
    </citation>
    <scope>NUCLEOTIDE SEQUENCE</scope>
</reference>
<evidence type="ECO:0000313" key="4">
    <source>
        <dbReference type="Proteomes" id="UP000678393"/>
    </source>
</evidence>
<dbReference type="PANTHER" id="PTHR22409:SF2">
    <property type="entry name" value="CHROMOSOME 19 OPEN READING FRAME 44"/>
    <property type="match status" value="1"/>
</dbReference>
<dbReference type="AlphaFoldDB" id="A0A8S3YLL1"/>
<keyword evidence="4" id="KW-1185">Reference proteome</keyword>
<feature type="compositionally biased region" description="Basic and acidic residues" evidence="1">
    <location>
        <begin position="525"/>
        <end position="544"/>
    </location>
</feature>
<evidence type="ECO:0000259" key="2">
    <source>
        <dbReference type="Pfam" id="PF15391"/>
    </source>
</evidence>
<feature type="region of interest" description="Disordered" evidence="1">
    <location>
        <begin position="472"/>
        <end position="544"/>
    </location>
</feature>
<dbReference type="PANTHER" id="PTHR22409">
    <property type="entry name" value="CHROMOSOME 19 OPEN READING FRAME 44"/>
    <property type="match status" value="1"/>
</dbReference>
<dbReference type="InterPro" id="IPR040120">
    <property type="entry name" value="C19orf44-like"/>
</dbReference>
<feature type="compositionally biased region" description="Low complexity" evidence="1">
    <location>
        <begin position="274"/>
        <end position="299"/>
    </location>
</feature>
<feature type="region of interest" description="Disordered" evidence="1">
    <location>
        <begin position="47"/>
        <end position="184"/>
    </location>
</feature>
<comment type="caution">
    <text evidence="3">The sequence shown here is derived from an EMBL/GenBank/DDBJ whole genome shotgun (WGS) entry which is preliminary data.</text>
</comment>
<feature type="region of interest" description="Disordered" evidence="1">
    <location>
        <begin position="252"/>
        <end position="313"/>
    </location>
</feature>
<sequence>MPARRSNATILLQKVNTQLHGERVPLRSKEEDELAAYLNTLTQRSQQVRDVDISTSSGADSKHSGFIDRRSVSPVLPTPTSRFLKKKPQPGVTGATGSSGTDGVTGKKTENRPVLSGGNKEASCQPRSAKEVDAAPESGKSGRYQLVSRDSQSEVSFTESDLGHRPDTAKSGVGPDTAKSGVGPETLHLLKNQNIQYHERKPGLHSPLAQTSYQEKELQQKKDEIARTLGSHFVPSDQDSLTEFIQGLSTSELSARRPQNLVTKKQQKWRQRTSSSVSHSPSPVLESRSQSPLRQSRSPFGKLSQSASQDSDMVNSLASEMHDGRPGSNNSDHLFQINLTDVASLLPSLPSPPPPLPRAHAKRVDTHSKNMTQKHKSSSVKFRSPSTECVALHQKQKPVPSKSSPKKKESSSSLFDALGIHMADELLSIDADSNREDHLGSSEESEIKTQSLNEHKKMLKVSESSIITDISHEHKRASEAEQNSLKTNVRRTSKTLPVNDVTDVSEYSESFNSESSTGTPSVTQRSRDNRSKTHSTKKESKRSQDCKVVMEELLVDVSATNVKGSTRRWNTTQTDIHVSAPYGVQYVDPAPVARHVVSSDALQALTAYSPNMLALQEMMKVQLELVQNFLAIQQRIYQSCMEGFKYDYKYTTLEETREFIRTNQKPRLTFKEALQLVQQDKAFTT</sequence>
<dbReference type="InterPro" id="IPR027884">
    <property type="entry name" value="DUF4614"/>
</dbReference>
<accession>A0A8S3YLL1</accession>
<evidence type="ECO:0000256" key="1">
    <source>
        <dbReference type="SAM" id="MobiDB-lite"/>
    </source>
</evidence>
<protein>
    <recommendedName>
        <fullName evidence="2">DUF4614 domain-containing protein</fullName>
    </recommendedName>
</protein>
<dbReference type="Pfam" id="PF15391">
    <property type="entry name" value="DUF4614"/>
    <property type="match status" value="1"/>
</dbReference>
<evidence type="ECO:0000313" key="3">
    <source>
        <dbReference type="EMBL" id="CAG5117754.1"/>
    </source>
</evidence>
<feature type="compositionally biased region" description="Low complexity" evidence="1">
    <location>
        <begin position="505"/>
        <end position="516"/>
    </location>
</feature>
<dbReference type="Proteomes" id="UP000678393">
    <property type="component" value="Unassembled WGS sequence"/>
</dbReference>
<feature type="compositionally biased region" description="Polar residues" evidence="1">
    <location>
        <begin position="148"/>
        <end position="159"/>
    </location>
</feature>
<gene>
    <name evidence="3" type="ORF">CUNI_LOCUS3312</name>
</gene>
<feature type="region of interest" description="Disordered" evidence="1">
    <location>
        <begin position="345"/>
        <end position="413"/>
    </location>
</feature>
<dbReference type="OrthoDB" id="2151530at2759"/>
<name>A0A8S3YLL1_9EUPU</name>
<dbReference type="EMBL" id="CAJHNH020000447">
    <property type="protein sequence ID" value="CAG5117754.1"/>
    <property type="molecule type" value="Genomic_DNA"/>
</dbReference>
<organism evidence="3 4">
    <name type="scientific">Candidula unifasciata</name>
    <dbReference type="NCBI Taxonomy" id="100452"/>
    <lineage>
        <taxon>Eukaryota</taxon>
        <taxon>Metazoa</taxon>
        <taxon>Spiralia</taxon>
        <taxon>Lophotrochozoa</taxon>
        <taxon>Mollusca</taxon>
        <taxon>Gastropoda</taxon>
        <taxon>Heterobranchia</taxon>
        <taxon>Euthyneura</taxon>
        <taxon>Panpulmonata</taxon>
        <taxon>Eupulmonata</taxon>
        <taxon>Stylommatophora</taxon>
        <taxon>Helicina</taxon>
        <taxon>Helicoidea</taxon>
        <taxon>Geomitridae</taxon>
        <taxon>Candidula</taxon>
    </lineage>
</organism>